<keyword evidence="3" id="KW-1185">Reference proteome</keyword>
<feature type="transmembrane region" description="Helical" evidence="1">
    <location>
        <begin position="157"/>
        <end position="174"/>
    </location>
</feature>
<feature type="transmembrane region" description="Helical" evidence="1">
    <location>
        <begin position="348"/>
        <end position="368"/>
    </location>
</feature>
<accession>A0A4R6JQ29</accession>
<feature type="transmembrane region" description="Helical" evidence="1">
    <location>
        <begin position="459"/>
        <end position="477"/>
    </location>
</feature>
<feature type="transmembrane region" description="Helical" evidence="1">
    <location>
        <begin position="218"/>
        <end position="236"/>
    </location>
</feature>
<dbReference type="AlphaFoldDB" id="A0A4R6JQ29"/>
<keyword evidence="1" id="KW-0812">Transmembrane</keyword>
<comment type="caution">
    <text evidence="2">The sequence shown here is derived from an EMBL/GenBank/DDBJ whole genome shotgun (WGS) entry which is preliminary data.</text>
</comment>
<keyword evidence="1" id="KW-0472">Membrane</keyword>
<feature type="transmembrane region" description="Helical" evidence="1">
    <location>
        <begin position="375"/>
        <end position="395"/>
    </location>
</feature>
<organism evidence="2 3">
    <name type="scientific">Paractinoplanes brasiliensis</name>
    <dbReference type="NCBI Taxonomy" id="52695"/>
    <lineage>
        <taxon>Bacteria</taxon>
        <taxon>Bacillati</taxon>
        <taxon>Actinomycetota</taxon>
        <taxon>Actinomycetes</taxon>
        <taxon>Micromonosporales</taxon>
        <taxon>Micromonosporaceae</taxon>
        <taxon>Paractinoplanes</taxon>
    </lineage>
</organism>
<protein>
    <recommendedName>
        <fullName evidence="4">4-amino-4-deoxy-L-arabinose transferase-like glycosyltransferase</fullName>
    </recommendedName>
</protein>
<feature type="transmembrane region" description="Helical" evidence="1">
    <location>
        <begin position="272"/>
        <end position="291"/>
    </location>
</feature>
<evidence type="ECO:0000313" key="3">
    <source>
        <dbReference type="Proteomes" id="UP000294901"/>
    </source>
</evidence>
<dbReference type="OrthoDB" id="3277912at2"/>
<sequence length="601" mass="64959">MSAVGGRTATVGDERVADEGARRSMPAAGALRRVWARREWILVVLGGLALAVALTWPTMRDPRHTVPGDIGDPAMFAWQIAWAGQALLHNPMHLWDSNTFYPEPHSLAFTDTVLGYAPLGMIGSGMDDAVLRYNILYVLLHALAFVGAYALTRQLGAHPLGALVAGVAWAYAPWRLAHAGHLNVLSTGGIALALAMLARGHGWSLRRGHRPEKHRPGWALAGWLVAAWQITLGLAIGLAFAYVMIAICLIAAACYGWVWWRRGRPAFGRRLLIADLVGGAVFGGATLYLGIAFSRVVELHPQADRSLAWTEMYSPPWRGLFVAPEGSWLWGERHTTARADLFWPPEMALLPGVALIALATMGVFFSVFRLRHRVLLTLGVAVTAVLALGATLPWGGDPGYLTLSKHLPGWAALRTSGRMVLWLSLLMAVLAAGAVSAFAVRARAFAPWRPGLPARGKFVVIRLVLLVPLVLVIAESVNKTEHPEVPRYPAAMAVAPEPTLVLPSGGTLEMPIMLWTTNGFPRVPNGIVTFEPESQKRIRASSATFPDAASVAALRAEGIKSVVVMPGWLGDTPWQGLPDRPIDGLGITRQDIDGSILYRLE</sequence>
<feature type="transmembrane region" description="Helical" evidence="1">
    <location>
        <begin position="419"/>
        <end position="439"/>
    </location>
</feature>
<proteinExistence type="predicted"/>
<feature type="transmembrane region" description="Helical" evidence="1">
    <location>
        <begin position="242"/>
        <end position="260"/>
    </location>
</feature>
<keyword evidence="1" id="KW-1133">Transmembrane helix</keyword>
<gene>
    <name evidence="2" type="ORF">C8E87_1110</name>
</gene>
<dbReference type="Proteomes" id="UP000294901">
    <property type="component" value="Unassembled WGS sequence"/>
</dbReference>
<feature type="transmembrane region" description="Helical" evidence="1">
    <location>
        <begin position="130"/>
        <end position="150"/>
    </location>
</feature>
<dbReference type="EMBL" id="SNWR01000001">
    <property type="protein sequence ID" value="TDO37481.1"/>
    <property type="molecule type" value="Genomic_DNA"/>
</dbReference>
<feature type="transmembrane region" description="Helical" evidence="1">
    <location>
        <begin position="40"/>
        <end position="59"/>
    </location>
</feature>
<reference evidence="2 3" key="1">
    <citation type="submission" date="2019-03" db="EMBL/GenBank/DDBJ databases">
        <title>Sequencing the genomes of 1000 actinobacteria strains.</title>
        <authorList>
            <person name="Klenk H.-P."/>
        </authorList>
    </citation>
    <scope>NUCLEOTIDE SEQUENCE [LARGE SCALE GENOMIC DNA]</scope>
    <source>
        <strain evidence="2 3">DSM 43805</strain>
    </source>
</reference>
<evidence type="ECO:0000313" key="2">
    <source>
        <dbReference type="EMBL" id="TDO37481.1"/>
    </source>
</evidence>
<evidence type="ECO:0000256" key="1">
    <source>
        <dbReference type="SAM" id="Phobius"/>
    </source>
</evidence>
<evidence type="ECO:0008006" key="4">
    <source>
        <dbReference type="Google" id="ProtNLM"/>
    </source>
</evidence>
<feature type="transmembrane region" description="Helical" evidence="1">
    <location>
        <begin position="180"/>
        <end position="198"/>
    </location>
</feature>
<name>A0A4R6JQ29_9ACTN</name>